<evidence type="ECO:0000256" key="9">
    <source>
        <dbReference type="SAM" id="Phobius"/>
    </source>
</evidence>
<dbReference type="Pfam" id="PF04093">
    <property type="entry name" value="MreD"/>
    <property type="match status" value="1"/>
</dbReference>
<evidence type="ECO:0000256" key="4">
    <source>
        <dbReference type="ARBA" id="ARBA00022692"/>
    </source>
</evidence>
<evidence type="ECO:0000256" key="3">
    <source>
        <dbReference type="ARBA" id="ARBA00022475"/>
    </source>
</evidence>
<evidence type="ECO:0000256" key="2">
    <source>
        <dbReference type="ARBA" id="ARBA00007776"/>
    </source>
</evidence>
<dbReference type="PANTHER" id="PTHR37484">
    <property type="entry name" value="ROD SHAPE-DETERMINING PROTEIN MRED"/>
    <property type="match status" value="1"/>
</dbReference>
<dbReference type="NCBIfam" id="TIGR03426">
    <property type="entry name" value="shape_MreD"/>
    <property type="match status" value="1"/>
</dbReference>
<reference evidence="11" key="1">
    <citation type="journal article" date="2019" name="Int. J. Syst. Evol. Microbiol.">
        <title>The Global Catalogue of Microorganisms (GCM) 10K type strain sequencing project: providing services to taxonomists for standard genome sequencing and annotation.</title>
        <authorList>
            <consortium name="The Broad Institute Genomics Platform"/>
            <consortium name="The Broad Institute Genome Sequencing Center for Infectious Disease"/>
            <person name="Wu L."/>
            <person name="Ma J."/>
        </authorList>
    </citation>
    <scope>NUCLEOTIDE SEQUENCE [LARGE SCALE GENOMIC DNA]</scope>
    <source>
        <strain evidence="11">CGMCC 1.10130</strain>
    </source>
</reference>
<accession>A0A8J2XPX3</accession>
<feature type="transmembrane region" description="Helical" evidence="9">
    <location>
        <begin position="63"/>
        <end position="87"/>
    </location>
</feature>
<dbReference type="GO" id="GO:0008360">
    <property type="term" value="P:regulation of cell shape"/>
    <property type="evidence" value="ECO:0007669"/>
    <property type="project" value="UniProtKB-UniRule"/>
</dbReference>
<keyword evidence="6 9" id="KW-1133">Transmembrane helix</keyword>
<name>A0A8J2XPX3_9GAMM</name>
<sequence length="157" mass="18331">MRARFWLGLTLFVALIAAVMPVPAWIEDFRPDWLLLVLGYWALALPNRVNVGTAWSLGLVLDILQGAVLGANALALSVVIYVLALHFQKIRNFSVWQQAIIISLLSIMVKLLSYWMSYLAYDIDFNDQQLWGALINFLLWPWLFYLMRRYRRHFRIS</sequence>
<dbReference type="GO" id="GO:0005886">
    <property type="term" value="C:plasma membrane"/>
    <property type="evidence" value="ECO:0007669"/>
    <property type="project" value="UniProtKB-SubCell"/>
</dbReference>
<dbReference type="AlphaFoldDB" id="A0A8J2XPX3"/>
<gene>
    <name evidence="10" type="primary">mreD</name>
    <name evidence="10" type="ORF">GCM10011369_26220</name>
</gene>
<comment type="function">
    <text evidence="8">Involved in formation of the rod shape of the cell. May also contribute to regulation of formation of penicillin-binding proteins.</text>
</comment>
<feature type="transmembrane region" description="Helical" evidence="9">
    <location>
        <begin position="130"/>
        <end position="147"/>
    </location>
</feature>
<evidence type="ECO:0000313" key="11">
    <source>
        <dbReference type="Proteomes" id="UP000619743"/>
    </source>
</evidence>
<dbReference type="InterPro" id="IPR026034">
    <property type="entry name" value="MreD_proteobac"/>
</dbReference>
<proteinExistence type="inferred from homology"/>
<organism evidence="10 11">
    <name type="scientific">Neiella marina</name>
    <dbReference type="NCBI Taxonomy" id="508461"/>
    <lineage>
        <taxon>Bacteria</taxon>
        <taxon>Pseudomonadati</taxon>
        <taxon>Pseudomonadota</taxon>
        <taxon>Gammaproteobacteria</taxon>
        <taxon>Alteromonadales</taxon>
        <taxon>Echinimonadaceae</taxon>
        <taxon>Neiella</taxon>
    </lineage>
</organism>
<protein>
    <recommendedName>
        <fullName evidence="8">Rod shape-determining protein MreD</fullName>
    </recommendedName>
</protein>
<dbReference type="PANTHER" id="PTHR37484:SF1">
    <property type="entry name" value="ROD SHAPE-DETERMINING PROTEIN MRED"/>
    <property type="match status" value="1"/>
</dbReference>
<comment type="caution">
    <text evidence="10">The sequence shown here is derived from an EMBL/GenBank/DDBJ whole genome shotgun (WGS) entry which is preliminary data.</text>
</comment>
<dbReference type="Proteomes" id="UP000619743">
    <property type="component" value="Unassembled WGS sequence"/>
</dbReference>
<dbReference type="OrthoDB" id="6647425at2"/>
<evidence type="ECO:0000256" key="7">
    <source>
        <dbReference type="ARBA" id="ARBA00023136"/>
    </source>
</evidence>
<evidence type="ECO:0000256" key="6">
    <source>
        <dbReference type="ARBA" id="ARBA00022989"/>
    </source>
</evidence>
<dbReference type="RefSeq" id="WP_087506263.1">
    <property type="nucleotide sequence ID" value="NZ_BMDX01000014.1"/>
</dbReference>
<feature type="transmembrane region" description="Helical" evidence="9">
    <location>
        <begin position="99"/>
        <end position="118"/>
    </location>
</feature>
<comment type="subcellular location">
    <subcellularLocation>
        <location evidence="8">Cell inner membrane</location>
    </subcellularLocation>
    <subcellularLocation>
        <location evidence="1">Cell membrane</location>
        <topology evidence="1">Multi-pass membrane protein</topology>
    </subcellularLocation>
</comment>
<keyword evidence="8" id="KW-0997">Cell inner membrane</keyword>
<keyword evidence="5 8" id="KW-0133">Cell shape</keyword>
<keyword evidence="11" id="KW-1185">Reference proteome</keyword>
<evidence type="ECO:0000256" key="5">
    <source>
        <dbReference type="ARBA" id="ARBA00022960"/>
    </source>
</evidence>
<keyword evidence="4 9" id="KW-0812">Transmembrane</keyword>
<keyword evidence="3 8" id="KW-1003">Cell membrane</keyword>
<comment type="similarity">
    <text evidence="2 8">Belongs to the MreD family.</text>
</comment>
<dbReference type="InterPro" id="IPR007227">
    <property type="entry name" value="Cell_shape_determining_MreD"/>
</dbReference>
<evidence type="ECO:0000256" key="8">
    <source>
        <dbReference type="PIRNR" id="PIRNR018472"/>
    </source>
</evidence>
<dbReference type="EMBL" id="BMDX01000014">
    <property type="protein sequence ID" value="GGA82966.1"/>
    <property type="molecule type" value="Genomic_DNA"/>
</dbReference>
<dbReference type="PIRSF" id="PIRSF018472">
    <property type="entry name" value="MreD_proteobac"/>
    <property type="match status" value="1"/>
</dbReference>
<evidence type="ECO:0000313" key="10">
    <source>
        <dbReference type="EMBL" id="GGA82966.1"/>
    </source>
</evidence>
<evidence type="ECO:0000256" key="1">
    <source>
        <dbReference type="ARBA" id="ARBA00004651"/>
    </source>
</evidence>
<keyword evidence="7 8" id="KW-0472">Membrane</keyword>